<name>A0A1R3K6X1_9ROSI</name>
<dbReference type="EMBL" id="AWUE01014581">
    <property type="protein sequence ID" value="OMP02843.1"/>
    <property type="molecule type" value="Genomic_DNA"/>
</dbReference>
<proteinExistence type="predicted"/>
<accession>A0A1R3K6X1</accession>
<sequence length="66" mass="7326">MGMISIRAFSRKEEADAMMSQRAHEASVSCGLGLHGNHDAVASSDLRSYDRKNQRKSWSLSLTELT</sequence>
<feature type="compositionally biased region" description="Polar residues" evidence="1">
    <location>
        <begin position="56"/>
        <end position="66"/>
    </location>
</feature>
<dbReference type="Proteomes" id="UP000187203">
    <property type="component" value="Unassembled WGS sequence"/>
</dbReference>
<organism evidence="2 3">
    <name type="scientific">Corchorus olitorius</name>
    <dbReference type="NCBI Taxonomy" id="93759"/>
    <lineage>
        <taxon>Eukaryota</taxon>
        <taxon>Viridiplantae</taxon>
        <taxon>Streptophyta</taxon>
        <taxon>Embryophyta</taxon>
        <taxon>Tracheophyta</taxon>
        <taxon>Spermatophyta</taxon>
        <taxon>Magnoliopsida</taxon>
        <taxon>eudicotyledons</taxon>
        <taxon>Gunneridae</taxon>
        <taxon>Pentapetalae</taxon>
        <taxon>rosids</taxon>
        <taxon>malvids</taxon>
        <taxon>Malvales</taxon>
        <taxon>Malvaceae</taxon>
        <taxon>Grewioideae</taxon>
        <taxon>Apeibeae</taxon>
        <taxon>Corchorus</taxon>
    </lineage>
</organism>
<protein>
    <submittedName>
        <fullName evidence="2">Pentatricopeptide repeat-containing protein-like protein</fullName>
    </submittedName>
</protein>
<feature type="region of interest" description="Disordered" evidence="1">
    <location>
        <begin position="43"/>
        <end position="66"/>
    </location>
</feature>
<comment type="caution">
    <text evidence="2">The sequence shown here is derived from an EMBL/GenBank/DDBJ whole genome shotgun (WGS) entry which is preliminary data.</text>
</comment>
<evidence type="ECO:0000256" key="1">
    <source>
        <dbReference type="SAM" id="MobiDB-lite"/>
    </source>
</evidence>
<keyword evidence="3" id="KW-1185">Reference proteome</keyword>
<reference evidence="3" key="1">
    <citation type="submission" date="2013-09" db="EMBL/GenBank/DDBJ databases">
        <title>Corchorus olitorius genome sequencing.</title>
        <authorList>
            <person name="Alam M."/>
            <person name="Haque M.S."/>
            <person name="Islam M.S."/>
            <person name="Emdad E.M."/>
            <person name="Islam M.M."/>
            <person name="Ahmed B."/>
            <person name="Halim A."/>
            <person name="Hossen Q.M.M."/>
            <person name="Hossain M.Z."/>
            <person name="Ahmed R."/>
            <person name="Khan M.M."/>
            <person name="Islam R."/>
            <person name="Rashid M.M."/>
            <person name="Khan S.A."/>
            <person name="Rahman M.S."/>
            <person name="Alam M."/>
            <person name="Yahiya A.S."/>
            <person name="Khan M.S."/>
            <person name="Azam M.S."/>
            <person name="Haque T."/>
            <person name="Lashkar M.Z.H."/>
            <person name="Akhand A.I."/>
            <person name="Morshed G."/>
            <person name="Roy S."/>
            <person name="Uddin K.S."/>
            <person name="Rabeya T."/>
            <person name="Hossain A.S."/>
            <person name="Chowdhury A."/>
            <person name="Snigdha A.R."/>
            <person name="Mortoza M.S."/>
            <person name="Matin S.A."/>
            <person name="Hoque S.M.E."/>
            <person name="Islam M.K."/>
            <person name="Roy D.K."/>
            <person name="Haider R."/>
            <person name="Moosa M.M."/>
            <person name="Elias S.M."/>
            <person name="Hasan A.M."/>
            <person name="Jahan S."/>
            <person name="Shafiuddin M."/>
            <person name="Mahmood N."/>
            <person name="Shommy N.S."/>
        </authorList>
    </citation>
    <scope>NUCLEOTIDE SEQUENCE [LARGE SCALE GENOMIC DNA]</scope>
    <source>
        <strain evidence="3">cv. O-4</strain>
    </source>
</reference>
<gene>
    <name evidence="2" type="ORF">COLO4_10793</name>
</gene>
<evidence type="ECO:0000313" key="3">
    <source>
        <dbReference type="Proteomes" id="UP000187203"/>
    </source>
</evidence>
<evidence type="ECO:0000313" key="2">
    <source>
        <dbReference type="EMBL" id="OMP02843.1"/>
    </source>
</evidence>
<dbReference type="AlphaFoldDB" id="A0A1R3K6X1"/>